<dbReference type="Proteomes" id="UP001280121">
    <property type="component" value="Unassembled WGS sequence"/>
</dbReference>
<accession>A0AAD9WWI8</accession>
<proteinExistence type="predicted"/>
<dbReference type="InterPro" id="IPR052343">
    <property type="entry name" value="Retrotransposon-Effector_Assoc"/>
</dbReference>
<reference evidence="1" key="1">
    <citation type="journal article" date="2023" name="Plant J.">
        <title>Genome sequences and population genomics provide insights into the demographic history, inbreeding, and mutation load of two 'living fossil' tree species of Dipteronia.</title>
        <authorList>
            <person name="Feng Y."/>
            <person name="Comes H.P."/>
            <person name="Chen J."/>
            <person name="Zhu S."/>
            <person name="Lu R."/>
            <person name="Zhang X."/>
            <person name="Li P."/>
            <person name="Qiu J."/>
            <person name="Olsen K.M."/>
            <person name="Qiu Y."/>
        </authorList>
    </citation>
    <scope>NUCLEOTIDE SEQUENCE</scope>
    <source>
        <strain evidence="1">KIB01</strain>
    </source>
</reference>
<keyword evidence="2" id="KW-1185">Reference proteome</keyword>
<gene>
    <name evidence="1" type="ORF">Ddye_020257</name>
</gene>
<protein>
    <recommendedName>
        <fullName evidence="3">Reverse transcriptase</fullName>
    </recommendedName>
</protein>
<evidence type="ECO:0000313" key="1">
    <source>
        <dbReference type="EMBL" id="KAK2645062.1"/>
    </source>
</evidence>
<evidence type="ECO:0000313" key="2">
    <source>
        <dbReference type="Proteomes" id="UP001280121"/>
    </source>
</evidence>
<dbReference type="EMBL" id="JANJYI010000006">
    <property type="protein sequence ID" value="KAK2645062.1"/>
    <property type="molecule type" value="Genomic_DNA"/>
</dbReference>
<sequence length="210" mass="23630">MGAKVAAAFLWVLNHGRGLKAINETLIVMIPKVKQVVRLLDFRPISMCNLVYKIVVKSLANRFLTVIGDVISETRSVFIPEGLSRLLMLAERRKELAGFRCSRGGPKITHLFFTDDSMLFTKASKRDCLTIKCVLDCYASASSQVVNFQKSMLFVSIRVSRQRGEALANVLGVHFIACHVRYIGLPSFVGQNKKEFFNSIRNRVWDCVKG</sequence>
<dbReference type="PANTHER" id="PTHR46890:SF48">
    <property type="entry name" value="RNA-DIRECTED DNA POLYMERASE"/>
    <property type="match status" value="1"/>
</dbReference>
<organism evidence="1 2">
    <name type="scientific">Dipteronia dyeriana</name>
    <dbReference type="NCBI Taxonomy" id="168575"/>
    <lineage>
        <taxon>Eukaryota</taxon>
        <taxon>Viridiplantae</taxon>
        <taxon>Streptophyta</taxon>
        <taxon>Embryophyta</taxon>
        <taxon>Tracheophyta</taxon>
        <taxon>Spermatophyta</taxon>
        <taxon>Magnoliopsida</taxon>
        <taxon>eudicotyledons</taxon>
        <taxon>Gunneridae</taxon>
        <taxon>Pentapetalae</taxon>
        <taxon>rosids</taxon>
        <taxon>malvids</taxon>
        <taxon>Sapindales</taxon>
        <taxon>Sapindaceae</taxon>
        <taxon>Hippocastanoideae</taxon>
        <taxon>Acereae</taxon>
        <taxon>Dipteronia</taxon>
    </lineage>
</organism>
<name>A0AAD9WWI8_9ROSI</name>
<evidence type="ECO:0008006" key="3">
    <source>
        <dbReference type="Google" id="ProtNLM"/>
    </source>
</evidence>
<dbReference type="AlphaFoldDB" id="A0AAD9WWI8"/>
<dbReference type="PANTHER" id="PTHR46890">
    <property type="entry name" value="NON-LTR RETROLELEMENT REVERSE TRANSCRIPTASE-LIKE PROTEIN-RELATED"/>
    <property type="match status" value="1"/>
</dbReference>
<comment type="caution">
    <text evidence="1">The sequence shown here is derived from an EMBL/GenBank/DDBJ whole genome shotgun (WGS) entry which is preliminary data.</text>
</comment>